<organism evidence="1 2">
    <name type="scientific">Smallanthus sonchifolius</name>
    <dbReference type="NCBI Taxonomy" id="185202"/>
    <lineage>
        <taxon>Eukaryota</taxon>
        <taxon>Viridiplantae</taxon>
        <taxon>Streptophyta</taxon>
        <taxon>Embryophyta</taxon>
        <taxon>Tracheophyta</taxon>
        <taxon>Spermatophyta</taxon>
        <taxon>Magnoliopsida</taxon>
        <taxon>eudicotyledons</taxon>
        <taxon>Gunneridae</taxon>
        <taxon>Pentapetalae</taxon>
        <taxon>asterids</taxon>
        <taxon>campanulids</taxon>
        <taxon>Asterales</taxon>
        <taxon>Asteraceae</taxon>
        <taxon>Asteroideae</taxon>
        <taxon>Heliantheae alliance</taxon>
        <taxon>Millerieae</taxon>
        <taxon>Smallanthus</taxon>
    </lineage>
</organism>
<evidence type="ECO:0000313" key="2">
    <source>
        <dbReference type="Proteomes" id="UP001056120"/>
    </source>
</evidence>
<evidence type="ECO:0000313" key="1">
    <source>
        <dbReference type="EMBL" id="KAI3799063.1"/>
    </source>
</evidence>
<accession>A0ACB9HUF6</accession>
<dbReference type="Proteomes" id="UP001056120">
    <property type="component" value="Linkage Group LG11"/>
</dbReference>
<gene>
    <name evidence="1" type="ORF">L1987_34353</name>
</gene>
<reference evidence="2" key="1">
    <citation type="journal article" date="2022" name="Mol. Ecol. Resour.">
        <title>The genomes of chicory, endive, great burdock and yacon provide insights into Asteraceae palaeo-polyploidization history and plant inulin production.</title>
        <authorList>
            <person name="Fan W."/>
            <person name="Wang S."/>
            <person name="Wang H."/>
            <person name="Wang A."/>
            <person name="Jiang F."/>
            <person name="Liu H."/>
            <person name="Zhao H."/>
            <person name="Xu D."/>
            <person name="Zhang Y."/>
        </authorList>
    </citation>
    <scope>NUCLEOTIDE SEQUENCE [LARGE SCALE GENOMIC DNA]</scope>
    <source>
        <strain evidence="2">cv. Yunnan</strain>
    </source>
</reference>
<dbReference type="EMBL" id="CM042028">
    <property type="protein sequence ID" value="KAI3799063.1"/>
    <property type="molecule type" value="Genomic_DNA"/>
</dbReference>
<name>A0ACB9HUF6_9ASTR</name>
<reference evidence="1 2" key="2">
    <citation type="journal article" date="2022" name="Mol. Ecol. Resour.">
        <title>The genomes of chicory, endive, great burdock and yacon provide insights into Asteraceae paleo-polyploidization history and plant inulin production.</title>
        <authorList>
            <person name="Fan W."/>
            <person name="Wang S."/>
            <person name="Wang H."/>
            <person name="Wang A."/>
            <person name="Jiang F."/>
            <person name="Liu H."/>
            <person name="Zhao H."/>
            <person name="Xu D."/>
            <person name="Zhang Y."/>
        </authorList>
    </citation>
    <scope>NUCLEOTIDE SEQUENCE [LARGE SCALE GENOMIC DNA]</scope>
    <source>
        <strain evidence="2">cv. Yunnan</strain>
        <tissue evidence="1">Leaves</tissue>
    </source>
</reference>
<proteinExistence type="predicted"/>
<comment type="caution">
    <text evidence="1">The sequence shown here is derived from an EMBL/GenBank/DDBJ whole genome shotgun (WGS) entry which is preliminary data.</text>
</comment>
<protein>
    <submittedName>
        <fullName evidence="1">Uncharacterized protein</fullName>
    </submittedName>
</protein>
<sequence length="76" mass="8808">MLSIIFWYFLAYSVLNALFLEPTSQSEQQFAKSAAERSHMDELRLKCYVLRKKEPKACSLAVVKVNQGPRNNLEKE</sequence>
<keyword evidence="2" id="KW-1185">Reference proteome</keyword>